<feature type="transmembrane region" description="Helical" evidence="1">
    <location>
        <begin position="235"/>
        <end position="255"/>
    </location>
</feature>
<keyword evidence="1" id="KW-0812">Transmembrane</keyword>
<protein>
    <submittedName>
        <fullName evidence="3">Peptidoglycan/LPS O-acetylase OafA/YrhL, contains acyltransferase and SGNH-hydrolase domains</fullName>
    </submittedName>
</protein>
<dbReference type="GO" id="GO:0016747">
    <property type="term" value="F:acyltransferase activity, transferring groups other than amino-acyl groups"/>
    <property type="evidence" value="ECO:0007669"/>
    <property type="project" value="InterPro"/>
</dbReference>
<feature type="transmembrane region" description="Helical" evidence="1">
    <location>
        <begin position="172"/>
        <end position="191"/>
    </location>
</feature>
<evidence type="ECO:0000313" key="3">
    <source>
        <dbReference type="EMBL" id="SDJ74853.1"/>
    </source>
</evidence>
<feature type="transmembrane region" description="Helical" evidence="1">
    <location>
        <begin position="304"/>
        <end position="324"/>
    </location>
</feature>
<name>A0A1G8W9H5_9ACTN</name>
<dbReference type="PANTHER" id="PTHR36927:SF4">
    <property type="entry name" value="BLR5718 PROTEIN"/>
    <property type="match status" value="1"/>
</dbReference>
<keyword evidence="4" id="KW-1185">Reference proteome</keyword>
<evidence type="ECO:0000313" key="4">
    <source>
        <dbReference type="Proteomes" id="UP000198683"/>
    </source>
</evidence>
<reference evidence="3 4" key="1">
    <citation type="submission" date="2016-10" db="EMBL/GenBank/DDBJ databases">
        <authorList>
            <person name="de Groot N.N."/>
        </authorList>
    </citation>
    <scope>NUCLEOTIDE SEQUENCE [LARGE SCALE GENOMIC DNA]</scope>
    <source>
        <strain evidence="3 4">CGMCC 4.5681</strain>
    </source>
</reference>
<dbReference type="RefSeq" id="WP_090760963.1">
    <property type="nucleotide sequence ID" value="NZ_FNFB01000003.1"/>
</dbReference>
<keyword evidence="3" id="KW-0012">Acyltransferase</keyword>
<dbReference type="Pfam" id="PF01757">
    <property type="entry name" value="Acyl_transf_3"/>
    <property type="match status" value="1"/>
</dbReference>
<feature type="transmembrane region" description="Helical" evidence="1">
    <location>
        <begin position="261"/>
        <end position="283"/>
    </location>
</feature>
<feature type="transmembrane region" description="Helical" evidence="1">
    <location>
        <begin position="51"/>
        <end position="75"/>
    </location>
</feature>
<dbReference type="PANTHER" id="PTHR36927">
    <property type="entry name" value="BLR4337 PROTEIN"/>
    <property type="match status" value="1"/>
</dbReference>
<dbReference type="InterPro" id="IPR002656">
    <property type="entry name" value="Acyl_transf_3_dom"/>
</dbReference>
<keyword evidence="3" id="KW-0378">Hydrolase</keyword>
<organism evidence="3 4">
    <name type="scientific">Nonomuraea maritima</name>
    <dbReference type="NCBI Taxonomy" id="683260"/>
    <lineage>
        <taxon>Bacteria</taxon>
        <taxon>Bacillati</taxon>
        <taxon>Actinomycetota</taxon>
        <taxon>Actinomycetes</taxon>
        <taxon>Streptosporangiales</taxon>
        <taxon>Streptosporangiaceae</taxon>
        <taxon>Nonomuraea</taxon>
    </lineage>
</organism>
<feature type="transmembrane region" description="Helical" evidence="1">
    <location>
        <begin position="330"/>
        <end position="350"/>
    </location>
</feature>
<dbReference type="AlphaFoldDB" id="A0A1G8W9H5"/>
<dbReference type="OrthoDB" id="7375713at2"/>
<dbReference type="EMBL" id="FNFB01000003">
    <property type="protein sequence ID" value="SDJ74853.1"/>
    <property type="molecule type" value="Genomic_DNA"/>
</dbReference>
<feature type="transmembrane region" description="Helical" evidence="1">
    <location>
        <begin position="135"/>
        <end position="152"/>
    </location>
</feature>
<feature type="transmembrane region" description="Helical" evidence="1">
    <location>
        <begin position="197"/>
        <end position="223"/>
    </location>
</feature>
<dbReference type="GO" id="GO:0016787">
    <property type="term" value="F:hydrolase activity"/>
    <property type="evidence" value="ECO:0007669"/>
    <property type="project" value="UniProtKB-KW"/>
</dbReference>
<accession>A0A1G8W9H5</accession>
<dbReference type="Proteomes" id="UP000198683">
    <property type="component" value="Unassembled WGS sequence"/>
</dbReference>
<feature type="domain" description="Acyltransferase 3" evidence="2">
    <location>
        <begin position="12"/>
        <end position="347"/>
    </location>
</feature>
<keyword evidence="1" id="KW-0472">Membrane</keyword>
<dbReference type="STRING" id="683260.SAMN05421874_10364"/>
<dbReference type="InterPro" id="IPR050623">
    <property type="entry name" value="Glucan_succinyl_AcylTrfase"/>
</dbReference>
<feature type="transmembrane region" description="Helical" evidence="1">
    <location>
        <begin position="96"/>
        <end position="115"/>
    </location>
</feature>
<gene>
    <name evidence="3" type="ORF">SAMN05421874_10364</name>
</gene>
<keyword evidence="3" id="KW-0808">Transferase</keyword>
<sequence>MTDTTSRTRIFAIDALRVVLTALVVAHHAAITYGNIPLWFYTEPAKDPTGLLLDFFVMANQAFFMGFFFLISGFFTPGSHDRKGGRAFVRDRLIRLGVPLLVFLLVLRPMVNFGGHAGSGLPYGVYYFASWDPGPMWFVEVLIVFALAYAAWRTWRGPAPETTRTPAAPRLLWIVAYALGLAVATFLWRLLVPTGTYVPVVGLPSAQYMPQYVSMFVLGCLAYRRGWFEALPARAARLGLGTALVSTVALIPPALSTTGALSSALMTLWESVFAVSMIIGLTVTFRERRDRQGPRGRFLSEHAYTVYVIHPLVLVGLGWALRWLEAPAVVKFALLLATALPLCWWVAYLVRSLPHAKRVL</sequence>
<evidence type="ECO:0000259" key="2">
    <source>
        <dbReference type="Pfam" id="PF01757"/>
    </source>
</evidence>
<evidence type="ECO:0000256" key="1">
    <source>
        <dbReference type="SAM" id="Phobius"/>
    </source>
</evidence>
<feature type="transmembrane region" description="Helical" evidence="1">
    <location>
        <begin position="12"/>
        <end position="31"/>
    </location>
</feature>
<proteinExistence type="predicted"/>
<keyword evidence="1" id="KW-1133">Transmembrane helix</keyword>